<evidence type="ECO:0000313" key="4">
    <source>
        <dbReference type="Proteomes" id="UP000216451"/>
    </source>
</evidence>
<evidence type="ECO:0000256" key="2">
    <source>
        <dbReference type="SAM" id="MobiDB-lite"/>
    </source>
</evidence>
<accession>A0A261GCZ1</accession>
<dbReference type="AlphaFoldDB" id="A0A261GCZ1"/>
<dbReference type="Gene3D" id="3.30.420.40">
    <property type="match status" value="2"/>
</dbReference>
<dbReference type="InterPro" id="IPR000600">
    <property type="entry name" value="ROK"/>
</dbReference>
<dbReference type="Proteomes" id="UP000216451">
    <property type="component" value="Unassembled WGS sequence"/>
</dbReference>
<organism evidence="3 4">
    <name type="scientific">Bifidobacterium aquikefiri</name>
    <dbReference type="NCBI Taxonomy" id="1653207"/>
    <lineage>
        <taxon>Bacteria</taxon>
        <taxon>Bacillati</taxon>
        <taxon>Actinomycetota</taxon>
        <taxon>Actinomycetes</taxon>
        <taxon>Bifidobacteriales</taxon>
        <taxon>Bifidobacteriaceae</taxon>
        <taxon>Bifidobacterium</taxon>
    </lineage>
</organism>
<dbReference type="InterPro" id="IPR036388">
    <property type="entry name" value="WH-like_DNA-bd_sf"/>
</dbReference>
<sequence length="452" mass="49211">MPSFNGHTSENDAARRHPGSFFGTESSMRLTSNVSRFSVGSFQPEEDASEQPLPSWFSASSYTHQVAADILQYGPIARTTLAQLLGLSQGALSRITSDLLHYGVIEELDPEDPDASIQKPLPLGFIPKESGGERRGRPQTALRIRKNERTFIGINVRGNSALATALNVACEELGEVHIVDFEDQSPRQLCKTLTTLVNECLEDIRNAGLSKPVAVGISIGGHTINDSTVTFAPFLHWDGSVNLASMMSEECGIPTGIFNDLDSLLHYECWFEAGVGIPRFAVVTMGAGLGYSLAQNGQPIDYGDKSYGLIAHTLVDPEGPRCYQGHKGCAECLTNDSIAEQYSQNLGRTTSFDDFAHDARHGVPQATQLLNRTCFRLGVFIATVANIAMPQKILVAGESSFIVRMNTESIRKGIESYRHSQAAPVSLEILDDTWDRWASAAASRVISRYILG</sequence>
<protein>
    <submittedName>
        <fullName evidence="3">ROK family protein</fullName>
    </submittedName>
</protein>
<proteinExistence type="inferred from homology"/>
<dbReference type="InterPro" id="IPR043129">
    <property type="entry name" value="ATPase_NBD"/>
</dbReference>
<dbReference type="InterPro" id="IPR036390">
    <property type="entry name" value="WH_DNA-bd_sf"/>
</dbReference>
<name>A0A261GCZ1_9BIFI</name>
<dbReference type="SUPFAM" id="SSF46785">
    <property type="entry name" value="Winged helix' DNA-binding domain"/>
    <property type="match status" value="1"/>
</dbReference>
<evidence type="ECO:0000313" key="3">
    <source>
        <dbReference type="EMBL" id="OZG68846.1"/>
    </source>
</evidence>
<dbReference type="PANTHER" id="PTHR18964:SF149">
    <property type="entry name" value="BIFUNCTIONAL UDP-N-ACETYLGLUCOSAMINE 2-EPIMERASE_N-ACETYLMANNOSAMINE KINASE"/>
    <property type="match status" value="1"/>
</dbReference>
<dbReference type="Pfam" id="PF00480">
    <property type="entry name" value="ROK"/>
    <property type="match status" value="1"/>
</dbReference>
<dbReference type="PANTHER" id="PTHR18964">
    <property type="entry name" value="ROK (REPRESSOR, ORF, KINASE) FAMILY"/>
    <property type="match status" value="1"/>
</dbReference>
<comment type="caution">
    <text evidence="3">The sequence shown here is derived from an EMBL/GenBank/DDBJ whole genome shotgun (WGS) entry which is preliminary data.</text>
</comment>
<evidence type="ECO:0000256" key="1">
    <source>
        <dbReference type="ARBA" id="ARBA00006479"/>
    </source>
</evidence>
<feature type="region of interest" description="Disordered" evidence="2">
    <location>
        <begin position="1"/>
        <end position="26"/>
    </location>
</feature>
<dbReference type="SUPFAM" id="SSF53067">
    <property type="entry name" value="Actin-like ATPase domain"/>
    <property type="match status" value="1"/>
</dbReference>
<dbReference type="EMBL" id="MWXA01000001">
    <property type="protein sequence ID" value="OZG68846.1"/>
    <property type="molecule type" value="Genomic_DNA"/>
</dbReference>
<comment type="similarity">
    <text evidence="1">Belongs to the ROK (NagC/XylR) family.</text>
</comment>
<reference evidence="3 4" key="1">
    <citation type="journal article" date="2017" name="BMC Genomics">
        <title>Comparative genomic and phylogenomic analyses of the Bifidobacteriaceae family.</title>
        <authorList>
            <person name="Lugli G.A."/>
            <person name="Milani C."/>
            <person name="Turroni F."/>
            <person name="Duranti S."/>
            <person name="Mancabelli L."/>
            <person name="Mangifesta M."/>
            <person name="Ferrario C."/>
            <person name="Modesto M."/>
            <person name="Mattarelli P."/>
            <person name="Jiri K."/>
            <person name="van Sinderen D."/>
            <person name="Ventura M."/>
        </authorList>
    </citation>
    <scope>NUCLEOTIDE SEQUENCE [LARGE SCALE GENOMIC DNA]</scope>
    <source>
        <strain evidence="3 4">LMG 28769</strain>
    </source>
</reference>
<gene>
    <name evidence="3" type="ORF">BAQU_0147</name>
</gene>
<keyword evidence="4" id="KW-1185">Reference proteome</keyword>
<dbReference type="Gene3D" id="1.10.10.10">
    <property type="entry name" value="Winged helix-like DNA-binding domain superfamily/Winged helix DNA-binding domain"/>
    <property type="match status" value="1"/>
</dbReference>